<name>A0A164RPT5_9AGAM</name>
<dbReference type="Proteomes" id="UP000076722">
    <property type="component" value="Unassembled WGS sequence"/>
</dbReference>
<evidence type="ECO:0000313" key="2">
    <source>
        <dbReference type="EMBL" id="KZS90763.1"/>
    </source>
</evidence>
<feature type="region of interest" description="Disordered" evidence="1">
    <location>
        <begin position="210"/>
        <end position="241"/>
    </location>
</feature>
<proteinExistence type="predicted"/>
<dbReference type="EMBL" id="KV419419">
    <property type="protein sequence ID" value="KZS90763.1"/>
    <property type="molecule type" value="Genomic_DNA"/>
</dbReference>
<feature type="compositionally biased region" description="Low complexity" evidence="1">
    <location>
        <begin position="231"/>
        <end position="241"/>
    </location>
</feature>
<reference evidence="2 3" key="1">
    <citation type="journal article" date="2016" name="Mol. Biol. Evol.">
        <title>Comparative Genomics of Early-Diverging Mushroom-Forming Fungi Provides Insights into the Origins of Lignocellulose Decay Capabilities.</title>
        <authorList>
            <person name="Nagy L.G."/>
            <person name="Riley R."/>
            <person name="Tritt A."/>
            <person name="Adam C."/>
            <person name="Daum C."/>
            <person name="Floudas D."/>
            <person name="Sun H."/>
            <person name="Yadav J.S."/>
            <person name="Pangilinan J."/>
            <person name="Larsson K.H."/>
            <person name="Matsuura K."/>
            <person name="Barry K."/>
            <person name="Labutti K."/>
            <person name="Kuo R."/>
            <person name="Ohm R.A."/>
            <person name="Bhattacharya S.S."/>
            <person name="Shirouzu T."/>
            <person name="Yoshinaga Y."/>
            <person name="Martin F.M."/>
            <person name="Grigoriev I.V."/>
            <person name="Hibbett D.S."/>
        </authorList>
    </citation>
    <scope>NUCLEOTIDE SEQUENCE [LARGE SCALE GENOMIC DNA]</scope>
    <source>
        <strain evidence="2 3">HHB9708</strain>
    </source>
</reference>
<protein>
    <submittedName>
        <fullName evidence="2">Uncharacterized protein</fullName>
    </submittedName>
</protein>
<evidence type="ECO:0000313" key="3">
    <source>
        <dbReference type="Proteomes" id="UP000076722"/>
    </source>
</evidence>
<accession>A0A164RPT5</accession>
<dbReference type="OrthoDB" id="2658103at2759"/>
<sequence length="241" mass="26430">MLGAGTAHRAAAVKTHLYNTRILHDYVAMCLRRTVPSEYNKAKPVYDAGQWIAEDSPDGFALGRAILWKLQVAIHRDTQDGLGNFCVAFNLGRWVGDGRYGGGMAFPDLGLIYPPGSILIFRSADLFHGVMPWQPDQCRGDSITPGRISWVMFTSQAARRILAGKPPDWFVTTNQGQNAYQVQQLELKVAADREAAKVAEAKEAEQLAKAAKRKLARQARGEDAKAKKAKASTSSSTLDEI</sequence>
<gene>
    <name evidence="2" type="ORF">SISNIDRAFT_488061</name>
</gene>
<keyword evidence="3" id="KW-1185">Reference proteome</keyword>
<organism evidence="2 3">
    <name type="scientific">Sistotremastrum niveocremeum HHB9708</name>
    <dbReference type="NCBI Taxonomy" id="1314777"/>
    <lineage>
        <taxon>Eukaryota</taxon>
        <taxon>Fungi</taxon>
        <taxon>Dikarya</taxon>
        <taxon>Basidiomycota</taxon>
        <taxon>Agaricomycotina</taxon>
        <taxon>Agaricomycetes</taxon>
        <taxon>Sistotremastrales</taxon>
        <taxon>Sistotremastraceae</taxon>
        <taxon>Sertulicium</taxon>
        <taxon>Sertulicium niveocremeum</taxon>
    </lineage>
</organism>
<dbReference type="AlphaFoldDB" id="A0A164RPT5"/>
<dbReference type="Gene3D" id="3.60.130.30">
    <property type="match status" value="1"/>
</dbReference>
<evidence type="ECO:0000256" key="1">
    <source>
        <dbReference type="SAM" id="MobiDB-lite"/>
    </source>
</evidence>